<organism evidence="2 3">
    <name type="scientific">Acidiferrimicrobium australe</name>
    <dbReference type="NCBI Taxonomy" id="2664430"/>
    <lineage>
        <taxon>Bacteria</taxon>
        <taxon>Bacillati</taxon>
        <taxon>Actinomycetota</taxon>
        <taxon>Acidimicrobiia</taxon>
        <taxon>Acidimicrobiales</taxon>
        <taxon>Acidimicrobiaceae</taxon>
        <taxon>Acidiferrimicrobium</taxon>
    </lineage>
</organism>
<proteinExistence type="predicted"/>
<reference evidence="2 3" key="1">
    <citation type="submission" date="2019-11" db="EMBL/GenBank/DDBJ databases">
        <title>Acidiferrimicrobium australis gen. nov., sp. nov., an acidophilic and obligately heterotrophic, member of the Actinobacteria that catalyses dissimilatory oxido- reduction of iron isolated from metal-rich acidic water in Chile.</title>
        <authorList>
            <person name="Gonzalez D."/>
            <person name="Huber K."/>
            <person name="Hedrich S."/>
            <person name="Rojas-Villalobos C."/>
            <person name="Quatrini R."/>
            <person name="Dinamarca M.A."/>
            <person name="Schwarz A."/>
            <person name="Canales C."/>
            <person name="Nancucheo I."/>
        </authorList>
    </citation>
    <scope>NUCLEOTIDE SEQUENCE [LARGE SCALE GENOMIC DNA]</scope>
    <source>
        <strain evidence="2 3">USS-CCA1</strain>
    </source>
</reference>
<accession>A0ABW9QRT5</accession>
<protein>
    <recommendedName>
        <fullName evidence="4">Amino acid permease</fullName>
    </recommendedName>
</protein>
<comment type="caution">
    <text evidence="2">The sequence shown here is derived from an EMBL/GenBank/DDBJ whole genome shotgun (WGS) entry which is preliminary data.</text>
</comment>
<gene>
    <name evidence="2" type="ORF">GHK86_05500</name>
</gene>
<feature type="transmembrane region" description="Helical" evidence="1">
    <location>
        <begin position="7"/>
        <end position="26"/>
    </location>
</feature>
<keyword evidence="1" id="KW-0472">Membrane</keyword>
<name>A0ABW9QRT5_9ACTN</name>
<keyword evidence="1" id="KW-1133">Transmembrane helix</keyword>
<dbReference type="EMBL" id="WJHE01000234">
    <property type="protein sequence ID" value="MST32181.1"/>
    <property type="molecule type" value="Genomic_DNA"/>
</dbReference>
<dbReference type="Proteomes" id="UP000437736">
    <property type="component" value="Unassembled WGS sequence"/>
</dbReference>
<evidence type="ECO:0000313" key="2">
    <source>
        <dbReference type="EMBL" id="MST32181.1"/>
    </source>
</evidence>
<keyword evidence="3" id="KW-1185">Reference proteome</keyword>
<sequence>MGRRTGIVVNAFAVVYGAVMTVNLVWPRASFYGPAWYQQYAAVAFVPAVIIIGIVYYRTRLQTTPTAGTANLSADYTPQPSTGQL</sequence>
<feature type="transmembrane region" description="Helical" evidence="1">
    <location>
        <begin position="38"/>
        <end position="57"/>
    </location>
</feature>
<keyword evidence="1" id="KW-0812">Transmembrane</keyword>
<evidence type="ECO:0000313" key="3">
    <source>
        <dbReference type="Proteomes" id="UP000437736"/>
    </source>
</evidence>
<evidence type="ECO:0008006" key="4">
    <source>
        <dbReference type="Google" id="ProtNLM"/>
    </source>
</evidence>
<evidence type="ECO:0000256" key="1">
    <source>
        <dbReference type="SAM" id="Phobius"/>
    </source>
</evidence>